<keyword evidence="5" id="KW-0131">Cell cycle</keyword>
<dbReference type="InterPro" id="IPR015943">
    <property type="entry name" value="WD40/YVTN_repeat-like_dom_sf"/>
</dbReference>
<dbReference type="InterPro" id="IPR024789">
    <property type="entry name" value="APC4"/>
</dbReference>
<dbReference type="OrthoDB" id="2110451at2759"/>
<evidence type="ECO:0000256" key="1">
    <source>
        <dbReference type="ARBA" id="ARBA00016067"/>
    </source>
</evidence>
<gene>
    <name evidence="8" type="ORF">ASPZODRAFT_159948</name>
</gene>
<dbReference type="InterPro" id="IPR036322">
    <property type="entry name" value="WD40_repeat_dom_sf"/>
</dbReference>
<keyword evidence="2" id="KW-0132">Cell division</keyword>
<sequence>MAGLDHPPHLTPVGEKQLPAKCKPGTLSYCPTMDLIALATENEELHVFRLNGQRVLGGSFEGDPYLDDPAEGEIRTLAWKNNGHSLAVACGDGSIRIISSYSGKTVHHYSARVSSEQSSQQVTCLGWGVNCTDTRSAQRVLQEGNGNFSIEDLLSPDTQPDKAAALFRADLPRELALLDVESSLPKLSTLPGTGGDDDVFSSRASLDAMFHATAKTSDSVDVLVVGFDDGTLHLRIFDCFEIGSLQIGAACRILRHASHPFSSTHALVASVPSVVGAGGNPNPSLRLITLDLRFIPKSGRYLSLLASKTTQLQNLLRYINQVQRQIELEWKNAQELPVRYMRSVNEDLQEKCHCDFITAAYHLVVTGDCFEPLKEFLVDIVGERGHKRWDKAVSSGYENVRRLTHECLLPALERCEVLLSRLIGLSKFHKLSDVLGLDTASLNCIIETLDCLHLLAHQVLICTNDELAQFSAFSRWLRHEIDVQSAEPMSQTLEDLLEKTDTIEHPQTLKYIRGALTNSVLRKYIQQLPMMGVPMRPPTAPGSADKWLPTGQDGSFYATFRTLLEQSRSQKAQVELPKLNDLTKRLGIQFDKVFGRIALTQRRGILHKTLLTLHPDCDVNSVDMIMCYETVEGEQVCSTYVVARSLESKELVYIYRVTLDSVNGITSTKTTSVAALTLPRGVIRQAQFVQDETLSLLWEDGSLYLLNLAFQPSPTCPIQYMDHHGSSFTTVPPTPTTLDVAEHLQHAFAPSGPKARPVRVDINGRKGRRAACVLYEMRYEVLDIDAEMDDEDDEDEE</sequence>
<dbReference type="Proteomes" id="UP000184188">
    <property type="component" value="Unassembled WGS sequence"/>
</dbReference>
<evidence type="ECO:0000259" key="7">
    <source>
        <dbReference type="Pfam" id="PF12896"/>
    </source>
</evidence>
<dbReference type="AlphaFoldDB" id="A0A1L9SF75"/>
<dbReference type="InterPro" id="IPR024977">
    <property type="entry name" value="Apc4-like_WD40_dom"/>
</dbReference>
<dbReference type="EMBL" id="KV878344">
    <property type="protein sequence ID" value="OJJ45674.1"/>
    <property type="molecule type" value="Genomic_DNA"/>
</dbReference>
<evidence type="ECO:0000259" key="6">
    <source>
        <dbReference type="Pfam" id="PF12894"/>
    </source>
</evidence>
<keyword evidence="4" id="KW-0833">Ubl conjugation pathway</keyword>
<proteinExistence type="predicted"/>
<keyword evidence="3" id="KW-0498">Mitosis</keyword>
<dbReference type="RefSeq" id="XP_022580184.1">
    <property type="nucleotide sequence ID" value="XM_022726439.1"/>
</dbReference>
<evidence type="ECO:0000256" key="2">
    <source>
        <dbReference type="ARBA" id="ARBA00022618"/>
    </source>
</evidence>
<dbReference type="STRING" id="1073090.A0A1L9SF75"/>
<dbReference type="GeneID" id="34612903"/>
<dbReference type="Pfam" id="PF12894">
    <property type="entry name" value="ANAPC4_WD40"/>
    <property type="match status" value="1"/>
</dbReference>
<evidence type="ECO:0000313" key="9">
    <source>
        <dbReference type="Proteomes" id="UP000184188"/>
    </source>
</evidence>
<feature type="domain" description="Anaphase-promoting complex subunit 4 long" evidence="7">
    <location>
        <begin position="287"/>
        <end position="486"/>
    </location>
</feature>
<dbReference type="PANTHER" id="PTHR13260">
    <property type="entry name" value="ANAPHASE PROMOTING COMPLEX SUBUNIT 4 APC4"/>
    <property type="match status" value="1"/>
</dbReference>
<dbReference type="GO" id="GO:0051301">
    <property type="term" value="P:cell division"/>
    <property type="evidence" value="ECO:0007669"/>
    <property type="project" value="UniProtKB-KW"/>
</dbReference>
<dbReference type="VEuPathDB" id="FungiDB:ASPZODRAFT_159948"/>
<dbReference type="Gene3D" id="2.130.10.10">
    <property type="entry name" value="YVTN repeat-like/Quinoprotein amine dehydrogenase"/>
    <property type="match status" value="1"/>
</dbReference>
<keyword evidence="9" id="KW-1185">Reference proteome</keyword>
<dbReference type="InterPro" id="IPR024790">
    <property type="entry name" value="APC4_long_dom"/>
</dbReference>
<evidence type="ECO:0000256" key="5">
    <source>
        <dbReference type="ARBA" id="ARBA00023306"/>
    </source>
</evidence>
<dbReference type="PANTHER" id="PTHR13260:SF0">
    <property type="entry name" value="ANAPHASE-PROMOTING COMPLEX SUBUNIT 4"/>
    <property type="match status" value="1"/>
</dbReference>
<dbReference type="Pfam" id="PF12896">
    <property type="entry name" value="ANAPC4"/>
    <property type="match status" value="1"/>
</dbReference>
<feature type="domain" description="Anaphase-promoting complex subunit 4-like WD40" evidence="6">
    <location>
        <begin position="27"/>
        <end position="130"/>
    </location>
</feature>
<dbReference type="GO" id="GO:0034399">
    <property type="term" value="C:nuclear periphery"/>
    <property type="evidence" value="ECO:0007669"/>
    <property type="project" value="TreeGrafter"/>
</dbReference>
<evidence type="ECO:0000256" key="4">
    <source>
        <dbReference type="ARBA" id="ARBA00022786"/>
    </source>
</evidence>
<accession>A0A1L9SF75</accession>
<protein>
    <recommendedName>
        <fullName evidence="1">Anaphase-promoting complex subunit 4</fullName>
    </recommendedName>
</protein>
<dbReference type="GO" id="GO:0005680">
    <property type="term" value="C:anaphase-promoting complex"/>
    <property type="evidence" value="ECO:0007669"/>
    <property type="project" value="InterPro"/>
</dbReference>
<dbReference type="GO" id="GO:0031145">
    <property type="term" value="P:anaphase-promoting complex-dependent catabolic process"/>
    <property type="evidence" value="ECO:0007669"/>
    <property type="project" value="InterPro"/>
</dbReference>
<dbReference type="SUPFAM" id="SSF50978">
    <property type="entry name" value="WD40 repeat-like"/>
    <property type="match status" value="1"/>
</dbReference>
<name>A0A1L9SF75_9EURO</name>
<evidence type="ECO:0000256" key="3">
    <source>
        <dbReference type="ARBA" id="ARBA00022776"/>
    </source>
</evidence>
<organism evidence="8 9">
    <name type="scientific">Penicilliopsis zonata CBS 506.65</name>
    <dbReference type="NCBI Taxonomy" id="1073090"/>
    <lineage>
        <taxon>Eukaryota</taxon>
        <taxon>Fungi</taxon>
        <taxon>Dikarya</taxon>
        <taxon>Ascomycota</taxon>
        <taxon>Pezizomycotina</taxon>
        <taxon>Eurotiomycetes</taxon>
        <taxon>Eurotiomycetidae</taxon>
        <taxon>Eurotiales</taxon>
        <taxon>Aspergillaceae</taxon>
        <taxon>Penicilliopsis</taxon>
    </lineage>
</organism>
<dbReference type="GO" id="GO:0070979">
    <property type="term" value="P:protein K11-linked ubiquitination"/>
    <property type="evidence" value="ECO:0007669"/>
    <property type="project" value="TreeGrafter"/>
</dbReference>
<reference evidence="9" key="1">
    <citation type="journal article" date="2017" name="Genome Biol.">
        <title>Comparative genomics reveals high biological diversity and specific adaptations in the industrially and medically important fungal genus Aspergillus.</title>
        <authorList>
            <person name="de Vries R.P."/>
            <person name="Riley R."/>
            <person name="Wiebenga A."/>
            <person name="Aguilar-Osorio G."/>
            <person name="Amillis S."/>
            <person name="Uchima C.A."/>
            <person name="Anderluh G."/>
            <person name="Asadollahi M."/>
            <person name="Askin M."/>
            <person name="Barry K."/>
            <person name="Battaglia E."/>
            <person name="Bayram O."/>
            <person name="Benocci T."/>
            <person name="Braus-Stromeyer S.A."/>
            <person name="Caldana C."/>
            <person name="Canovas D."/>
            <person name="Cerqueira G.C."/>
            <person name="Chen F."/>
            <person name="Chen W."/>
            <person name="Choi C."/>
            <person name="Clum A."/>
            <person name="Dos Santos R.A."/>
            <person name="Damasio A.R."/>
            <person name="Diallinas G."/>
            <person name="Emri T."/>
            <person name="Fekete E."/>
            <person name="Flipphi M."/>
            <person name="Freyberg S."/>
            <person name="Gallo A."/>
            <person name="Gournas C."/>
            <person name="Habgood R."/>
            <person name="Hainaut M."/>
            <person name="Harispe M.L."/>
            <person name="Henrissat B."/>
            <person name="Hilden K.S."/>
            <person name="Hope R."/>
            <person name="Hossain A."/>
            <person name="Karabika E."/>
            <person name="Karaffa L."/>
            <person name="Karanyi Z."/>
            <person name="Krasevec N."/>
            <person name="Kuo A."/>
            <person name="Kusch H."/>
            <person name="LaButti K."/>
            <person name="Lagendijk E.L."/>
            <person name="Lapidus A."/>
            <person name="Levasseur A."/>
            <person name="Lindquist E."/>
            <person name="Lipzen A."/>
            <person name="Logrieco A.F."/>
            <person name="MacCabe A."/>
            <person name="Maekelae M.R."/>
            <person name="Malavazi I."/>
            <person name="Melin P."/>
            <person name="Meyer V."/>
            <person name="Mielnichuk N."/>
            <person name="Miskei M."/>
            <person name="Molnar A.P."/>
            <person name="Mule G."/>
            <person name="Ngan C.Y."/>
            <person name="Orejas M."/>
            <person name="Orosz E."/>
            <person name="Ouedraogo J.P."/>
            <person name="Overkamp K.M."/>
            <person name="Park H.-S."/>
            <person name="Perrone G."/>
            <person name="Piumi F."/>
            <person name="Punt P.J."/>
            <person name="Ram A.F."/>
            <person name="Ramon A."/>
            <person name="Rauscher S."/>
            <person name="Record E."/>
            <person name="Riano-Pachon D.M."/>
            <person name="Robert V."/>
            <person name="Roehrig J."/>
            <person name="Ruller R."/>
            <person name="Salamov A."/>
            <person name="Salih N.S."/>
            <person name="Samson R.A."/>
            <person name="Sandor E."/>
            <person name="Sanguinetti M."/>
            <person name="Schuetze T."/>
            <person name="Sepcic K."/>
            <person name="Shelest E."/>
            <person name="Sherlock G."/>
            <person name="Sophianopoulou V."/>
            <person name="Squina F.M."/>
            <person name="Sun H."/>
            <person name="Susca A."/>
            <person name="Todd R.B."/>
            <person name="Tsang A."/>
            <person name="Unkles S.E."/>
            <person name="van de Wiele N."/>
            <person name="van Rossen-Uffink D."/>
            <person name="Oliveira J.V."/>
            <person name="Vesth T.C."/>
            <person name="Visser J."/>
            <person name="Yu J.-H."/>
            <person name="Zhou M."/>
            <person name="Andersen M.R."/>
            <person name="Archer D.B."/>
            <person name="Baker S.E."/>
            <person name="Benoit I."/>
            <person name="Brakhage A.A."/>
            <person name="Braus G.H."/>
            <person name="Fischer R."/>
            <person name="Frisvad J.C."/>
            <person name="Goldman G.H."/>
            <person name="Houbraken J."/>
            <person name="Oakley B."/>
            <person name="Pocsi I."/>
            <person name="Scazzocchio C."/>
            <person name="Seiboth B."/>
            <person name="vanKuyk P.A."/>
            <person name="Wortman J."/>
            <person name="Dyer P.S."/>
            <person name="Grigoriev I.V."/>
        </authorList>
    </citation>
    <scope>NUCLEOTIDE SEQUENCE [LARGE SCALE GENOMIC DNA]</scope>
    <source>
        <strain evidence="9">CBS 506.65</strain>
    </source>
</reference>
<evidence type="ECO:0000313" key="8">
    <source>
        <dbReference type="EMBL" id="OJJ45674.1"/>
    </source>
</evidence>